<name>A0A8T2SLS2_CERRI</name>
<dbReference type="Proteomes" id="UP000825935">
    <property type="component" value="Chromosome 19"/>
</dbReference>
<evidence type="ECO:0000256" key="1">
    <source>
        <dbReference type="SAM" id="MobiDB-lite"/>
    </source>
</evidence>
<dbReference type="OrthoDB" id="755598at2759"/>
<protein>
    <submittedName>
        <fullName evidence="2">Uncharacterized protein</fullName>
    </submittedName>
</protein>
<evidence type="ECO:0000313" key="3">
    <source>
        <dbReference type="Proteomes" id="UP000825935"/>
    </source>
</evidence>
<feature type="region of interest" description="Disordered" evidence="1">
    <location>
        <begin position="95"/>
        <end position="117"/>
    </location>
</feature>
<accession>A0A8T2SLS2</accession>
<dbReference type="AlphaFoldDB" id="A0A8T2SLS2"/>
<dbReference type="EMBL" id="CM035424">
    <property type="protein sequence ID" value="KAH7352789.1"/>
    <property type="molecule type" value="Genomic_DNA"/>
</dbReference>
<comment type="caution">
    <text evidence="2">The sequence shown here is derived from an EMBL/GenBank/DDBJ whole genome shotgun (WGS) entry which is preliminary data.</text>
</comment>
<proteinExistence type="predicted"/>
<reference evidence="2" key="1">
    <citation type="submission" date="2021-08" db="EMBL/GenBank/DDBJ databases">
        <title>WGS assembly of Ceratopteris richardii.</title>
        <authorList>
            <person name="Marchant D.B."/>
            <person name="Chen G."/>
            <person name="Jenkins J."/>
            <person name="Shu S."/>
            <person name="Leebens-Mack J."/>
            <person name="Grimwood J."/>
            <person name="Schmutz J."/>
            <person name="Soltis P."/>
            <person name="Soltis D."/>
            <person name="Chen Z.-H."/>
        </authorList>
    </citation>
    <scope>NUCLEOTIDE SEQUENCE</scope>
    <source>
        <strain evidence="2">Whitten #5841</strain>
        <tissue evidence="2">Leaf</tissue>
    </source>
</reference>
<dbReference type="PANTHER" id="PTHR33675">
    <property type="entry name" value="NUCLEAR RECEPTOR FAMILY 2 GROUP C PROTEIN"/>
    <property type="match status" value="1"/>
</dbReference>
<sequence length="117" mass="13208">MKKRRIDGRAFEEVERNLHSSFCAAANSISQLYTHAQNQNKIAFNAGQRHALEKLFDYIQFQQGGRPSMTDISNYLKVELENLSQAEISVTQVQSQISPSLPQQHAPSANPFNRMAS</sequence>
<evidence type="ECO:0000313" key="2">
    <source>
        <dbReference type="EMBL" id="KAH7352789.1"/>
    </source>
</evidence>
<dbReference type="PANTHER" id="PTHR33675:SF1">
    <property type="entry name" value="HOLOCARBOXYLASE SYNTHETASE"/>
    <property type="match status" value="1"/>
</dbReference>
<organism evidence="2 3">
    <name type="scientific">Ceratopteris richardii</name>
    <name type="common">Triangle waterfern</name>
    <dbReference type="NCBI Taxonomy" id="49495"/>
    <lineage>
        <taxon>Eukaryota</taxon>
        <taxon>Viridiplantae</taxon>
        <taxon>Streptophyta</taxon>
        <taxon>Embryophyta</taxon>
        <taxon>Tracheophyta</taxon>
        <taxon>Polypodiopsida</taxon>
        <taxon>Polypodiidae</taxon>
        <taxon>Polypodiales</taxon>
        <taxon>Pteridineae</taxon>
        <taxon>Pteridaceae</taxon>
        <taxon>Parkerioideae</taxon>
        <taxon>Ceratopteris</taxon>
    </lineage>
</organism>
<gene>
    <name evidence="2" type="ORF">KP509_19G064300</name>
</gene>
<keyword evidence="3" id="KW-1185">Reference proteome</keyword>